<gene>
    <name evidence="1" type="ordered locus">Fluta_1731</name>
</gene>
<accession>F2IHF8</accession>
<dbReference type="PANTHER" id="PTHR32305:SF15">
    <property type="entry name" value="PROTEIN RHSA-RELATED"/>
    <property type="match status" value="1"/>
</dbReference>
<dbReference type="InterPro" id="IPR022385">
    <property type="entry name" value="Rhs_assc_core"/>
</dbReference>
<organism evidence="1 2">
    <name type="scientific">Fluviicola taffensis (strain DSM 16823 / NCIMB 13979 / RW262)</name>
    <dbReference type="NCBI Taxonomy" id="755732"/>
    <lineage>
        <taxon>Bacteria</taxon>
        <taxon>Pseudomonadati</taxon>
        <taxon>Bacteroidota</taxon>
        <taxon>Flavobacteriia</taxon>
        <taxon>Flavobacteriales</taxon>
        <taxon>Crocinitomicaceae</taxon>
        <taxon>Fluviicola</taxon>
    </lineage>
</organism>
<evidence type="ECO:0000313" key="2">
    <source>
        <dbReference type="Proteomes" id="UP000007463"/>
    </source>
</evidence>
<dbReference type="Proteomes" id="UP000007463">
    <property type="component" value="Chromosome"/>
</dbReference>
<reference evidence="1 2" key="1">
    <citation type="journal article" date="2011" name="Stand. Genomic Sci.">
        <title>Complete genome sequence of the gliding freshwater bacterium Fluviicola taffensis type strain (RW262).</title>
        <authorList>
            <person name="Woyke T."/>
            <person name="Chertkov O."/>
            <person name="Lapidus A."/>
            <person name="Nolan M."/>
            <person name="Lucas S."/>
            <person name="Del Rio T.G."/>
            <person name="Tice H."/>
            <person name="Cheng J.F."/>
            <person name="Tapia R."/>
            <person name="Han C."/>
            <person name="Goodwin L."/>
            <person name="Pitluck S."/>
            <person name="Liolios K."/>
            <person name="Pagani I."/>
            <person name="Ivanova N."/>
            <person name="Huntemann M."/>
            <person name="Mavromatis K."/>
            <person name="Mikhailova N."/>
            <person name="Pati A."/>
            <person name="Chen A."/>
            <person name="Palaniappan K."/>
            <person name="Land M."/>
            <person name="Hauser L."/>
            <person name="Brambilla E.M."/>
            <person name="Rohde M."/>
            <person name="Mwirichia R."/>
            <person name="Sikorski J."/>
            <person name="Tindall B.J."/>
            <person name="Goker M."/>
            <person name="Bristow J."/>
            <person name="Eisen J.A."/>
            <person name="Markowitz V."/>
            <person name="Hugenholtz P."/>
            <person name="Klenk H.P."/>
            <person name="Kyrpides N.C."/>
        </authorList>
    </citation>
    <scope>NUCLEOTIDE SEQUENCE [LARGE SCALE GENOMIC DNA]</scope>
    <source>
        <strain evidence="2">DSM 16823 / RW262 / RW262</strain>
    </source>
</reference>
<proteinExistence type="predicted"/>
<dbReference type="eggNOG" id="COG3209">
    <property type="taxonomic scope" value="Bacteria"/>
</dbReference>
<name>F2IHF8_FLUTR</name>
<sequence>MMAMRVIGFEYTDPIKEESSYLAGLCSDKQEQMVPKHREWSSFSQTDRASSLMRELAYLQKIITPSQEIDFTISERYDVNHDYYTKPANRVGNDYYYENRKYCAVQGNSTDFDIEYPVETMKYDEIKIKSRLVNPKLYPNENQEIGTIKFNYAAKGSAQELAVSSYLIRNNDKQEKVISGTLIGTPSRTQPFNIEEYKNNGVDKRGKTTLLGLEFYGTNVSSTEKNEYKFQYGYNPSFDEFHKREIARAFHFPSLRQGSSSNNHVIPHSKADALMNYSELVFTELATSSNVTRTGMSAYDFLIDFPYQEIEYKFDGNANIANYVSSGSTTADYTLTAVPKSHGVNPIMDMYGYFYIPNRPDASTAWSLTKITYPTGGEVTFKYEPAAFTPSITPYIPTNEWNIRPSNIPIISRYNEIAKRRSFIQDAYNRNNTLGYYPNTGLFPKHLTPTFEFDLPLNYGIRLKEKVTNDKINPTVKITYEYENGTFTALPSEFIQNVIGGFNHFISRENHIHSIEAEKYYISDPNWDYDFAEKMAEVAHTNISLDDYSSVFFYQKIRTKNSDNSLIERQYGAALDSVGIFPEYNFYCSIMGGGSFWQGSYLIGGNNLLKSPISLKSESYFEANSASPYKKVEYNYERFELSEFYQNIRFYYGGYANGPGSMILWDVNFEYYRPFTNNNTPPNTTYRIVPNVVTSSFCRIGQQSANNIEGISNAYAKWVSSKMYLKKETTNYKGIISNVHYMYDAAADQKVILREVKKETLNEPLIYITKYKYAFEEYGGITSKFRDLNLFAPPYRTTTYLNSSIPANTLSDQVTTYDLTPDIPKPLDAYSYETTGINPITGTFTPTTFSTSDPNWRVSESDIYEYNQAAMPVSTRSNQLYTKVVTGNGSNTVKATILGTERPFDATYTGFEDFKTADNMLSWNPDSYLQEDWFTSNTRTIEVPAAIKTINQLDVCDVSNTSTAPGLGQPLYLRVTVDDITNLQIGNQVTLTYTTPQNGNTQTTSILQIDDIQPKAVSSYPSGGDLNYFVCFTTQPLPNGLPLNNYTNVKITKENPHYNLTSTYSRTGKYSYQLGSVREEGADPKKTPVRLVKISQLPLATECNLYEGPGDGGVLSRNPNVPSSCYWDYQASLWIKYDTDFASMNPPIVPSTSFSDDAVADGIYRRGEVSTSTDQGVRIVCKVWNSNRTGVNEQFIFYPQSLGVAWQQFTIDFSVFKGPLQWVEVYVENNRNQVGSPILTYRSAFVDDIIVSPKEVKYEYSVTNNIGNQTFQINNNDVFVQSTFDSKGRNTTTRNAYGRVLQELTYFDQANWTHTNNYVTEVKWISNGLFNTTRYFMDGFGRTKQVQSSDHVRNLRAVSETSIYNDKGQISRSYKPYYANNYGLNTKYDAGFITQTQALYGSNYPYTDVTFEPKPESVVSSVSAPRSNTESAVISSQTEYMNAAALTHISANGTNTFPAGALLIHQTVNPVGKITRTYMNRLGQVILEEHQIGMDYTQNTDGSISFTTSDLGFAQTWFYYDGAGRIVETYDPENKRSSYFYNSLGVIVKTISPDKGTSELRYDKYGQVRFIRNQKDIDATANSIYGTSQFKYIKYDKWGQNLESGVVTAAPNDLGVSTTNPPFPTGDFFTDYAKINNQNYPQATDKFVQVHIKNSYTGTRKFYNSTVITEQYTYSQHLLNTTSYSYSPAKTDQVTKSYMADGQIAKTAYLYDGLAGTHEVTAIYNELNLPIGKDYNNSVNSASNFKWRTAVDIFGRVRFNTNTYNNTTTQVSKNYYDPLGNLLLVGLGTTASTTDPHIDYLSIKKNIREQMVAQMSKNYRVGLTYDAAGNITNQYWSNEQFDPATASSTNINQYQYTYDKMNRLIGADYKQSTMTSNPFSYFTALKANIPSDFACSLDGEVAMFVFKPYYEKFEANIRNGVEVARSRSSIEVLKQLQSDYINNNVQYADMTPGQIDEFLIQFIGNCNKNRLKPLDFEYCEAKEANDNAHRNYLINNPHPTPLALKYMKILLLKIPYTAPVNCMQNPTATAYGYLQNFPTPVASSNSIKYDAAYWYQKNGNFDLLNRNDDGGVKTQQTYSYEPNTNKLIQASFQVNQGTIVPYDYTYDKNGNLLTDPKNQTMNFAYSLFDDLPVSMTNTNGDHNYRYFGGGRSVKEISPTDREYYIDQVILDQNGTVKSYQTASGYATPNGSTASYFYQVKDWLGSQHITLNAAGTIQNAMDYYPYGKVLPNRNTFATNHEGYRYQYTGHERDGETNYQYHGARYYDEDLARYMSVDPWADKYPAWSTYNYVMGNPIKFIDPTGKGVEYTKDEATAMAARGVTNGYKTEVVANPDKPDDYGVNYKRTVDGKEYEGVQYDGKFDGIVKGGLQKYQGVNDQNNSQSTLEKTKIGISTVGTIADLTDNSFGKLASNKTQWKISYDISKNLKSSGLGLKVKPSAIKNGIPKVLKGGSKALGWAGGVITVGEVVYNGNLKASNMLDATVTGVSFIPVYGWAAGGIYFLADVITKEASGKSIGEHLDGVIDNNFGTKGGVLIDF</sequence>
<evidence type="ECO:0000313" key="1">
    <source>
        <dbReference type="EMBL" id="AEA43723.1"/>
    </source>
</evidence>
<keyword evidence="2" id="KW-1185">Reference proteome</keyword>
<dbReference type="KEGG" id="fte:Fluta_1731"/>
<dbReference type="HOGENOM" id="CLU_228275_0_0_10"/>
<dbReference type="Gene3D" id="2.180.10.10">
    <property type="entry name" value="RHS repeat-associated core"/>
    <property type="match status" value="2"/>
</dbReference>
<reference evidence="2" key="2">
    <citation type="submission" date="2011-02" db="EMBL/GenBank/DDBJ databases">
        <title>The complete genome of Fluviicola taffensis DSM 16823.</title>
        <authorList>
            <consortium name="US DOE Joint Genome Institute (JGI-PGF)"/>
            <person name="Lucas S."/>
            <person name="Copeland A."/>
            <person name="Lapidus A."/>
            <person name="Bruce D."/>
            <person name="Goodwin L."/>
            <person name="Pitluck S."/>
            <person name="Kyrpides N."/>
            <person name="Mavromatis K."/>
            <person name="Ivanova N."/>
            <person name="Mikhailova N."/>
            <person name="Pagani I."/>
            <person name="Chertkov O."/>
            <person name="Detter J.C."/>
            <person name="Han C."/>
            <person name="Tapia R."/>
            <person name="Land M."/>
            <person name="Hauser L."/>
            <person name="Markowitz V."/>
            <person name="Cheng J.-F."/>
            <person name="Hugenholtz P."/>
            <person name="Woyke T."/>
            <person name="Wu D."/>
            <person name="Tindall B."/>
            <person name="Pomrenke H.G."/>
            <person name="Brambilla E."/>
            <person name="Klenk H.-P."/>
            <person name="Eisen J.A."/>
        </authorList>
    </citation>
    <scope>NUCLEOTIDE SEQUENCE [LARGE SCALE GENOMIC DNA]</scope>
    <source>
        <strain evidence="2">DSM 16823 / RW262 / RW262</strain>
    </source>
</reference>
<dbReference type="EMBL" id="CP002542">
    <property type="protein sequence ID" value="AEA43723.1"/>
    <property type="molecule type" value="Genomic_DNA"/>
</dbReference>
<dbReference type="NCBIfam" id="TIGR03696">
    <property type="entry name" value="Rhs_assc_core"/>
    <property type="match status" value="1"/>
</dbReference>
<dbReference type="PANTHER" id="PTHR32305">
    <property type="match status" value="1"/>
</dbReference>
<dbReference type="InterPro" id="IPR050708">
    <property type="entry name" value="T6SS_VgrG/RHS"/>
</dbReference>
<dbReference type="STRING" id="755732.Fluta_1731"/>
<protein>
    <submittedName>
        <fullName evidence="1">RHS repeat-associated core domain protein</fullName>
    </submittedName>
</protein>